<feature type="compositionally biased region" description="Acidic residues" evidence="2">
    <location>
        <begin position="627"/>
        <end position="636"/>
    </location>
</feature>
<keyword evidence="3" id="KW-0732">Signal</keyword>
<accession>A0AAV7ZQR7</accession>
<evidence type="ECO:0000259" key="4">
    <source>
        <dbReference type="Pfam" id="PF00534"/>
    </source>
</evidence>
<sequence>MKQSLLILFFLLLLQAICNKEENQIPKQTDNPIKQSNSSYECKLLFLSTYPPEECGIAKYCQKLIKSIEEYKLCKIDVISLSHKRNLPHNHTDDHVIWHVPIEDVRVYPTIGSFVKEANYSVVIIQHEFGIFPLKDNLKKLLTSISAPVISILHSARSNPSFMENTNIKMISKNSDLVIALSKASYQSLQTEYEYNIQNAVYIPHPATTVNTSKVFSAQIQKESKMKLGVGGNTKVITSIGIIHPNKGIQKIIKALPNIYKAHQNIHLYIVGKPSNARLKGVLLSLIQKVDQHEKLITFIPHFVNNSLFETIMLASDLIITPYDQCTPVSGIVSTALGYASIIVSTPFNFAQEVLSNNTGIILKNVNLLNINTPLSKQKYLDPIYEQNQIKELTFEINEILKDDPQTQKRRSTISKNAYRYAEKNSWNAISKMYLCAIFKLNDNLTKKYTNFCTNNTIWKKYDIKAIDRSKLKFVKLSSSSSRGNRFNSANIKKRSRMAKYNKWETLKDNNIYNLTRYRLFNQSKINIYIKSLLNDNKSNNTQSQEIPLPDYQNMGLLLNNGRNSELNSINRKNISIVLWELPLFKNSKTSKLFKNVFNTICMNLNNNNITNNDDDDDSNDNNNYNDNDDDNYNANDDDNINNNFFCLFLSTGKRIYLNSNLSKYIVKKNEIKNISFDFHLIILQNNYKLKNPLGYINSKKKILIAPLITNNFNYNKIIKLVQNNNQINNNPIDEIWVYNEKMKKNLKIFDNVYTIGFGIKKINVRFRKLYPHKYIPIDNRLIINYLKKSVIFSLIVNNFNSIEIDRLIKSYLKEFKNHENVILFIYNNNDDSDSDSDDDDDDNSITNILINNGYYDQKIIQDLYLDRLDAANNLLKMELPFIYYQEKKINKQLLLKIIDCSNYFIYPFHDIQTPTDLLLPMLLNTSLIIPDCENHFNYPINDFSSTYPCEKNNSNHQLRKILRLAYSNKLETDNKIKNAKMIAQQFSFEKMAVNIINRLKKLNNFS</sequence>
<dbReference type="Proteomes" id="UP001146793">
    <property type="component" value="Unassembled WGS sequence"/>
</dbReference>
<evidence type="ECO:0000256" key="1">
    <source>
        <dbReference type="ARBA" id="ARBA00022676"/>
    </source>
</evidence>
<dbReference type="PANTHER" id="PTHR12526:SF572">
    <property type="entry name" value="BLL5144 PROTEIN"/>
    <property type="match status" value="1"/>
</dbReference>
<organism evidence="5 6">
    <name type="scientific">Anaeramoeba flamelloides</name>
    <dbReference type="NCBI Taxonomy" id="1746091"/>
    <lineage>
        <taxon>Eukaryota</taxon>
        <taxon>Metamonada</taxon>
        <taxon>Anaeramoebidae</taxon>
        <taxon>Anaeramoeba</taxon>
    </lineage>
</organism>
<keyword evidence="1" id="KW-0808">Transferase</keyword>
<dbReference type="Gene3D" id="3.40.50.2000">
    <property type="entry name" value="Glycogen Phosphorylase B"/>
    <property type="match status" value="2"/>
</dbReference>
<dbReference type="SUPFAM" id="SSF53756">
    <property type="entry name" value="UDP-Glycosyltransferase/glycogen phosphorylase"/>
    <property type="match status" value="1"/>
</dbReference>
<name>A0AAV7ZQR7_9EUKA</name>
<evidence type="ECO:0000313" key="6">
    <source>
        <dbReference type="Proteomes" id="UP001146793"/>
    </source>
</evidence>
<dbReference type="Pfam" id="PF00534">
    <property type="entry name" value="Glycos_transf_1"/>
    <property type="match status" value="1"/>
</dbReference>
<gene>
    <name evidence="5" type="ORF">M0812_09292</name>
</gene>
<dbReference type="GO" id="GO:0016757">
    <property type="term" value="F:glycosyltransferase activity"/>
    <property type="evidence" value="ECO:0007669"/>
    <property type="project" value="UniProtKB-KW"/>
</dbReference>
<feature type="chain" id="PRO_5043809778" description="Glycosyl transferase family 1 domain-containing protein" evidence="3">
    <location>
        <begin position="21"/>
        <end position="1007"/>
    </location>
</feature>
<feature type="region of interest" description="Disordered" evidence="2">
    <location>
        <begin position="610"/>
        <end position="636"/>
    </location>
</feature>
<evidence type="ECO:0000313" key="5">
    <source>
        <dbReference type="EMBL" id="KAJ3443451.1"/>
    </source>
</evidence>
<feature type="domain" description="Glycosyl transferase family 1" evidence="4">
    <location>
        <begin position="222"/>
        <end position="365"/>
    </location>
</feature>
<dbReference type="PANTHER" id="PTHR12526">
    <property type="entry name" value="GLYCOSYLTRANSFERASE"/>
    <property type="match status" value="1"/>
</dbReference>
<comment type="caution">
    <text evidence="5">The sequence shown here is derived from an EMBL/GenBank/DDBJ whole genome shotgun (WGS) entry which is preliminary data.</text>
</comment>
<reference evidence="5" key="1">
    <citation type="submission" date="2022-08" db="EMBL/GenBank/DDBJ databases">
        <title>Novel sulphate-reducing endosymbionts in the free-living metamonad Anaeramoeba.</title>
        <authorList>
            <person name="Jerlstrom-Hultqvist J."/>
            <person name="Cepicka I."/>
            <person name="Gallot-Lavallee L."/>
            <person name="Salas-Leiva D."/>
            <person name="Curtis B.A."/>
            <person name="Zahonova K."/>
            <person name="Pipaliya S."/>
            <person name="Dacks J."/>
            <person name="Roger A.J."/>
        </authorList>
    </citation>
    <scope>NUCLEOTIDE SEQUENCE</scope>
    <source>
        <strain evidence="5">Busselton2</strain>
    </source>
</reference>
<keyword evidence="1" id="KW-0328">Glycosyltransferase</keyword>
<dbReference type="AlphaFoldDB" id="A0AAV7ZQR7"/>
<evidence type="ECO:0000256" key="3">
    <source>
        <dbReference type="SAM" id="SignalP"/>
    </source>
</evidence>
<protein>
    <recommendedName>
        <fullName evidence="4">Glycosyl transferase family 1 domain-containing protein</fullName>
    </recommendedName>
</protein>
<feature type="signal peptide" evidence="3">
    <location>
        <begin position="1"/>
        <end position="20"/>
    </location>
</feature>
<proteinExistence type="predicted"/>
<dbReference type="InterPro" id="IPR001296">
    <property type="entry name" value="Glyco_trans_1"/>
</dbReference>
<dbReference type="EMBL" id="JANTQA010000023">
    <property type="protein sequence ID" value="KAJ3443451.1"/>
    <property type="molecule type" value="Genomic_DNA"/>
</dbReference>
<evidence type="ECO:0000256" key="2">
    <source>
        <dbReference type="SAM" id="MobiDB-lite"/>
    </source>
</evidence>